<dbReference type="InterPro" id="IPR017972">
    <property type="entry name" value="Cyt_P450_CS"/>
</dbReference>
<dbReference type="InterPro" id="IPR036396">
    <property type="entry name" value="Cyt_P450_sf"/>
</dbReference>
<dbReference type="PRINTS" id="PR00359">
    <property type="entry name" value="BP450"/>
</dbReference>
<dbReference type="CDD" id="cd11035">
    <property type="entry name" value="P450cam-like"/>
    <property type="match status" value="1"/>
</dbReference>
<sequence length="396" mass="45195">MQDGAAVRDDVPTHDFDIYGEPAIKADVHEAFLALKNEAPPLFWTPKNGGHWIVTDGDMMIELLRKPNIFSNENFSIPHVENIPKTIPLSLDPPEHRPYRQMMRPFFEKKAIAPLEERIQQWADKLIGAVKADGHCEFIDAVGSRFPVSVFMEMLGLPLDRFDEFRALVDENFALAGTPEVAQVQQKIVAMLAEFVKERQADLKDDMMSHIIRSDIDGRTLSFEELLSIAHLLFLAGLDTVVNALSFSMKHLAIDTDLQTRIIDNPACIPDVTEELLRRYSFVNLPRQINEDTMLGGQKLSKGEKIICPLAMIGWEEKLNKNPMTVSVDRKHYRHGAFGSGIHTCLGLHLARMELHIFYETWFREIGRFQLDLNKPQGAMRGGVVWAIEELWLRWK</sequence>
<dbReference type="PANTHER" id="PTHR46696">
    <property type="entry name" value="P450, PUTATIVE (EUROFUNG)-RELATED"/>
    <property type="match status" value="1"/>
</dbReference>
<evidence type="ECO:0000256" key="1">
    <source>
        <dbReference type="ARBA" id="ARBA00010617"/>
    </source>
</evidence>
<keyword evidence="2" id="KW-0408">Iron</keyword>
<organism evidence="3 4">
    <name type="scientific">Parasphingorhabdus litoris</name>
    <dbReference type="NCBI Taxonomy" id="394733"/>
    <lineage>
        <taxon>Bacteria</taxon>
        <taxon>Pseudomonadati</taxon>
        <taxon>Pseudomonadota</taxon>
        <taxon>Alphaproteobacteria</taxon>
        <taxon>Sphingomonadales</taxon>
        <taxon>Sphingomonadaceae</taxon>
        <taxon>Parasphingorhabdus</taxon>
    </lineage>
</organism>
<evidence type="ECO:0000313" key="4">
    <source>
        <dbReference type="Proteomes" id="UP001500713"/>
    </source>
</evidence>
<proteinExistence type="inferred from homology"/>
<dbReference type="RefSeq" id="WP_229953810.1">
    <property type="nucleotide sequence ID" value="NZ_BAAAEM010000002.1"/>
</dbReference>
<dbReference type="PRINTS" id="PR00385">
    <property type="entry name" value="P450"/>
</dbReference>
<dbReference type="Proteomes" id="UP001500713">
    <property type="component" value="Unassembled WGS sequence"/>
</dbReference>
<protein>
    <submittedName>
        <fullName evidence="3">Cytochrome P450</fullName>
    </submittedName>
</protein>
<dbReference type="InterPro" id="IPR001128">
    <property type="entry name" value="Cyt_P450"/>
</dbReference>
<dbReference type="Gene3D" id="1.10.630.10">
    <property type="entry name" value="Cytochrome P450"/>
    <property type="match status" value="1"/>
</dbReference>
<keyword evidence="4" id="KW-1185">Reference proteome</keyword>
<dbReference type="EMBL" id="BAAAEM010000002">
    <property type="protein sequence ID" value="GAA0468487.1"/>
    <property type="molecule type" value="Genomic_DNA"/>
</dbReference>
<dbReference type="PANTHER" id="PTHR46696:SF6">
    <property type="entry name" value="P450, PUTATIVE (EUROFUNG)-RELATED"/>
    <property type="match status" value="1"/>
</dbReference>
<keyword evidence="2" id="KW-0503">Monooxygenase</keyword>
<comment type="similarity">
    <text evidence="1 2">Belongs to the cytochrome P450 family.</text>
</comment>
<dbReference type="InterPro" id="IPR002397">
    <property type="entry name" value="Cyt_P450_B"/>
</dbReference>
<reference evidence="3 4" key="1">
    <citation type="journal article" date="2019" name="Int. J. Syst. Evol. Microbiol.">
        <title>The Global Catalogue of Microorganisms (GCM) 10K type strain sequencing project: providing services to taxonomists for standard genome sequencing and annotation.</title>
        <authorList>
            <consortium name="The Broad Institute Genomics Platform"/>
            <consortium name="The Broad Institute Genome Sequencing Center for Infectious Disease"/>
            <person name="Wu L."/>
            <person name="Ma J."/>
        </authorList>
    </citation>
    <scope>NUCLEOTIDE SEQUENCE [LARGE SCALE GENOMIC DNA]</scope>
    <source>
        <strain evidence="3 4">JCM 14162</strain>
    </source>
</reference>
<name>A0ABN1A653_9SPHN</name>
<gene>
    <name evidence="3" type="ORF">GCM10009096_06740</name>
</gene>
<evidence type="ECO:0000256" key="2">
    <source>
        <dbReference type="RuleBase" id="RU000461"/>
    </source>
</evidence>
<comment type="caution">
    <text evidence="3">The sequence shown here is derived from an EMBL/GenBank/DDBJ whole genome shotgun (WGS) entry which is preliminary data.</text>
</comment>
<dbReference type="Pfam" id="PF00067">
    <property type="entry name" value="p450"/>
    <property type="match status" value="2"/>
</dbReference>
<dbReference type="PROSITE" id="PS00086">
    <property type="entry name" value="CYTOCHROME_P450"/>
    <property type="match status" value="1"/>
</dbReference>
<keyword evidence="2" id="KW-0349">Heme</keyword>
<dbReference type="SUPFAM" id="SSF48264">
    <property type="entry name" value="Cytochrome P450"/>
    <property type="match status" value="1"/>
</dbReference>
<accession>A0ABN1A653</accession>
<keyword evidence="2" id="KW-0560">Oxidoreductase</keyword>
<evidence type="ECO:0000313" key="3">
    <source>
        <dbReference type="EMBL" id="GAA0468487.1"/>
    </source>
</evidence>
<keyword evidence="2" id="KW-0479">Metal-binding</keyword>